<reference evidence="7 8" key="1">
    <citation type="submission" date="2021-06" db="EMBL/GenBank/DDBJ databases">
        <title>Complete genome of Haloferula helveola possessing various polysaccharide degrading enzymes.</title>
        <authorList>
            <person name="Takami H."/>
            <person name="Huang C."/>
            <person name="Hamasaki K."/>
        </authorList>
    </citation>
    <scope>NUCLEOTIDE SEQUENCE [LARGE SCALE GENOMIC DNA]</scope>
    <source>
        <strain evidence="7 8">CN-1</strain>
    </source>
</reference>
<dbReference type="RefSeq" id="WP_338688614.1">
    <property type="nucleotide sequence ID" value="NZ_AP024702.1"/>
</dbReference>
<feature type="signal peptide" evidence="5">
    <location>
        <begin position="1"/>
        <end position="17"/>
    </location>
</feature>
<organism evidence="7 8">
    <name type="scientific">Haloferula helveola</name>
    <dbReference type="NCBI Taxonomy" id="490095"/>
    <lineage>
        <taxon>Bacteria</taxon>
        <taxon>Pseudomonadati</taxon>
        <taxon>Verrucomicrobiota</taxon>
        <taxon>Verrucomicrobiia</taxon>
        <taxon>Verrucomicrobiales</taxon>
        <taxon>Verrucomicrobiaceae</taxon>
        <taxon>Haloferula</taxon>
    </lineage>
</organism>
<sequence length="589" mass="65845">MRTTVLLLIIFALRLHAASPNIVLIITDDQGYGDLGCTGNPVIKTPHVDALAAESVWLDDYHVAPTCSPTRASLMTGHWTNRTGVWHTIAGRSMLRVDQVTVADMLRKSGYITGMFGKWHLGDNYPFRPQDRGFDEVYCHGGGGVSQTPDYWDNAYFDGHYFHNGKAVPAKGFCTDVFFDAASDFIRSSVKEGKPFFTYLATNAPHGPLHAPQEEIDRYKDQNEALATFYAMITNIDTNVGKLRKLLDELKVTDNTIFIYTTDNGTAGGAKVFNAGMKGQKGSEYDGGHRVPFFMHWPNGGLKEKRVIDTICHASDIAPTLLELTGSSKPDSVKFDGSSLAPLLKQKEGIDWPDRILVTDSQRVRDPIKWRKSAVMTQRWRLVNGKELYDITADPGQKEDVADRYPEETKRLQDFYEKWWADLEPGFATYAESVFGHPDHPEILLTCHDWVTDGMSPWNHTHIRRGPVEKSGRFEGYWATRVEEAGRYRISLRRWPVEADHPIRGSLPPGKDVPGASKAWRAVPGKALDITKATLQIDGKALETKPVGDEDTEAVFEVELKAGSQKFAPYFELADGKQVGAYFATITKL</sequence>
<dbReference type="InterPro" id="IPR000917">
    <property type="entry name" value="Sulfatase_N"/>
</dbReference>
<dbReference type="InterPro" id="IPR050738">
    <property type="entry name" value="Sulfatase"/>
</dbReference>
<feature type="chain" id="PRO_5046214867" evidence="5">
    <location>
        <begin position="18"/>
        <end position="589"/>
    </location>
</feature>
<feature type="domain" description="Sulfatase N-terminal" evidence="6">
    <location>
        <begin position="20"/>
        <end position="326"/>
    </location>
</feature>
<dbReference type="Pfam" id="PF00884">
    <property type="entry name" value="Sulfatase"/>
    <property type="match status" value="1"/>
</dbReference>
<dbReference type="CDD" id="cd16146">
    <property type="entry name" value="ARS_like"/>
    <property type="match status" value="1"/>
</dbReference>
<evidence type="ECO:0000256" key="1">
    <source>
        <dbReference type="ARBA" id="ARBA00008779"/>
    </source>
</evidence>
<dbReference type="SUPFAM" id="SSF53649">
    <property type="entry name" value="Alkaline phosphatase-like"/>
    <property type="match status" value="1"/>
</dbReference>
<evidence type="ECO:0000256" key="5">
    <source>
        <dbReference type="SAM" id="SignalP"/>
    </source>
</evidence>
<comment type="similarity">
    <text evidence="1">Belongs to the sulfatase family.</text>
</comment>
<evidence type="ECO:0000313" key="7">
    <source>
        <dbReference type="EMBL" id="BCX46743.1"/>
    </source>
</evidence>
<evidence type="ECO:0000256" key="2">
    <source>
        <dbReference type="ARBA" id="ARBA00022723"/>
    </source>
</evidence>
<dbReference type="EMBL" id="AP024702">
    <property type="protein sequence ID" value="BCX46743.1"/>
    <property type="molecule type" value="Genomic_DNA"/>
</dbReference>
<gene>
    <name evidence="7" type="ORF">HAHE_06510</name>
</gene>
<evidence type="ECO:0000256" key="4">
    <source>
        <dbReference type="ARBA" id="ARBA00022837"/>
    </source>
</evidence>
<accession>A0ABM7R978</accession>
<protein>
    <submittedName>
        <fullName evidence="7">N-acetylgalactosamine-6-sulfatase</fullName>
    </submittedName>
</protein>
<keyword evidence="5" id="KW-0732">Signal</keyword>
<keyword evidence="2" id="KW-0479">Metal-binding</keyword>
<proteinExistence type="inferred from homology"/>
<keyword evidence="4" id="KW-0106">Calcium</keyword>
<dbReference type="PANTHER" id="PTHR42693">
    <property type="entry name" value="ARYLSULFATASE FAMILY MEMBER"/>
    <property type="match status" value="1"/>
</dbReference>
<dbReference type="Gene3D" id="3.30.1120.10">
    <property type="match status" value="1"/>
</dbReference>
<dbReference type="InterPro" id="IPR024607">
    <property type="entry name" value="Sulfatase_CS"/>
</dbReference>
<dbReference type="Gene3D" id="3.40.720.10">
    <property type="entry name" value="Alkaline Phosphatase, subunit A"/>
    <property type="match status" value="1"/>
</dbReference>
<dbReference type="PROSITE" id="PS00523">
    <property type="entry name" value="SULFATASE_1"/>
    <property type="match status" value="1"/>
</dbReference>
<evidence type="ECO:0000313" key="8">
    <source>
        <dbReference type="Proteomes" id="UP001374893"/>
    </source>
</evidence>
<keyword evidence="3" id="KW-0378">Hydrolase</keyword>
<dbReference type="PANTHER" id="PTHR42693:SF53">
    <property type="entry name" value="ENDO-4-O-SULFATASE"/>
    <property type="match status" value="1"/>
</dbReference>
<dbReference type="Proteomes" id="UP001374893">
    <property type="component" value="Chromosome"/>
</dbReference>
<keyword evidence="8" id="KW-1185">Reference proteome</keyword>
<dbReference type="InterPro" id="IPR017850">
    <property type="entry name" value="Alkaline_phosphatase_core_sf"/>
</dbReference>
<evidence type="ECO:0000256" key="3">
    <source>
        <dbReference type="ARBA" id="ARBA00022801"/>
    </source>
</evidence>
<name>A0ABM7R978_9BACT</name>
<evidence type="ECO:0000259" key="6">
    <source>
        <dbReference type="Pfam" id="PF00884"/>
    </source>
</evidence>